<proteinExistence type="predicted"/>
<keyword evidence="2" id="KW-1185">Reference proteome</keyword>
<dbReference type="Proteomes" id="UP000824881">
    <property type="component" value="Unassembled WGS sequence"/>
</dbReference>
<sequence length="915" mass="102767">MSDQCAVGPDGELLPASQIQWYHDPDDAMALPVPQEREEPQLGRTRGGRISLKMQDAISALQLDDDGNPDPALRRPPRLQSGPSRNKTTASSRATAVISNTDNDEDEDKDYEDCPPLIDIEDSDDDDDNLVSNAEIADMLPTKAVLAASLKSRSRKRKQAMKATVSQPKRVREDQPVLGSGSTSGVNPATLNAKPKAKRGAIYLFYKQVTTDANGKKNDGDQYFKCFHGNRKILKITAAMKGNTNGLTQHLKNFPLLYKFYEVLKLWGADGVITPDEVKIANGTAKMDADAMAKYVSGLEQESASIMAAFRRQLEKDKPTWDQTSFGSLLADWMVSCDQPFTEVDRPEFRKLLEFVSYHSGNTNPLHIPHRTSIQEKIMKRGAEVISEMKEMFSSLESKVSISLDAWTSSNQYAFLAIVAHYITNDGVLEETLIDFKEMIGEHSGDNMADAVWGTLEKYGLIGRTMAFVMDNASNNNTLMDALQRKHEALGLQFSATDARLRCLPHTIHLAALKLLEGIGAISKSESAWAAGRSGDYQTTVSSPDSRDVDDDAVFREDNGTEELDFSCTVTRVLFVIYNPQRRKSWLNDVSLSLQKSGSPRSSLPLMLILDVKTRWSSTHQMICRVLAYRETLSDFIGKTVNRDLLQYDLTPAHWDAIALVEIWLRNFHAATVQMSATSKLMLSQTFAVLRGLQETLRDTIRTLPTDTPTQLRDALVDSHLKLSEYYSKIDESPYYMWSSLLDPRISYDGLAEDFKESPELLKDLKASKSKLEAYFNRHYKKTVPIPLSAASSAQSVTSEGSESSEVQVDFMARYRRKEHTTINELAEYWKLPQEDMDSCDPINWWYTRRFQFPNLYCLARDLLGIPGSAVAVEHIFSAGRDTISLRRASLKPQTIETLMLLKQRLRIARHKVSN</sequence>
<name>A0ACB7J9U9_PLECO</name>
<gene>
    <name evidence="1" type="ORF">CCMSSC00406_0004092</name>
</gene>
<protein>
    <submittedName>
        <fullName evidence="1">Uncharacterized protein</fullName>
    </submittedName>
</protein>
<dbReference type="EMBL" id="WQMT02000001">
    <property type="protein sequence ID" value="KAG9227369.1"/>
    <property type="molecule type" value="Genomic_DNA"/>
</dbReference>
<accession>A0ACB7J9U9</accession>
<evidence type="ECO:0000313" key="1">
    <source>
        <dbReference type="EMBL" id="KAG9227369.1"/>
    </source>
</evidence>
<organism evidence="1 2">
    <name type="scientific">Pleurotus cornucopiae</name>
    <name type="common">Cornucopia mushroom</name>
    <dbReference type="NCBI Taxonomy" id="5321"/>
    <lineage>
        <taxon>Eukaryota</taxon>
        <taxon>Fungi</taxon>
        <taxon>Dikarya</taxon>
        <taxon>Basidiomycota</taxon>
        <taxon>Agaricomycotina</taxon>
        <taxon>Agaricomycetes</taxon>
        <taxon>Agaricomycetidae</taxon>
        <taxon>Agaricales</taxon>
        <taxon>Pleurotineae</taxon>
        <taxon>Pleurotaceae</taxon>
        <taxon>Pleurotus</taxon>
    </lineage>
</organism>
<evidence type="ECO:0000313" key="2">
    <source>
        <dbReference type="Proteomes" id="UP000824881"/>
    </source>
</evidence>
<comment type="caution">
    <text evidence="1">The sequence shown here is derived from an EMBL/GenBank/DDBJ whole genome shotgun (WGS) entry which is preliminary data.</text>
</comment>
<reference evidence="1 2" key="1">
    <citation type="journal article" date="2021" name="Appl. Environ. Microbiol.">
        <title>Genetic linkage and physical mapping for an oyster mushroom Pleurotus cornucopiae and QTL analysis for the trait cap color.</title>
        <authorList>
            <person name="Zhang Y."/>
            <person name="Gao W."/>
            <person name="Sonnenberg A."/>
            <person name="Chen Q."/>
            <person name="Zhang J."/>
            <person name="Huang C."/>
        </authorList>
    </citation>
    <scope>NUCLEOTIDE SEQUENCE [LARGE SCALE GENOMIC DNA]</scope>
    <source>
        <strain evidence="1">CCMSSC00406</strain>
    </source>
</reference>